<proteinExistence type="predicted"/>
<accession>A0A8K1LKP4</accession>
<dbReference type="AlphaFoldDB" id="A0A8K1LKP4"/>
<evidence type="ECO:0000313" key="3">
    <source>
        <dbReference type="Proteomes" id="UP000796761"/>
    </source>
</evidence>
<evidence type="ECO:0000256" key="1">
    <source>
        <dbReference type="SAM" id="MobiDB-lite"/>
    </source>
</evidence>
<gene>
    <name evidence="2" type="ORF">HGM15179_009573</name>
</gene>
<dbReference type="EMBL" id="SWJQ01000261">
    <property type="protein sequence ID" value="TRZ17539.1"/>
    <property type="molecule type" value="Genomic_DNA"/>
</dbReference>
<sequence length="68" mass="7703">MATPRRGEVDPSPPYPVQNPIWPEAIMKQRVFHKTRSEGETEIGEQVIVHMQLVAKITYCQSAIKGKV</sequence>
<reference evidence="2" key="1">
    <citation type="submission" date="2019-04" db="EMBL/GenBank/DDBJ databases">
        <title>Genome assembly of Zosterops borbonicus 15179.</title>
        <authorList>
            <person name="Leroy T."/>
            <person name="Anselmetti Y."/>
            <person name="Tilak M.-K."/>
            <person name="Nabholz B."/>
        </authorList>
    </citation>
    <scope>NUCLEOTIDE SEQUENCE</scope>
    <source>
        <strain evidence="2">HGM_15179</strain>
        <tissue evidence="2">Muscle</tissue>
    </source>
</reference>
<feature type="non-terminal residue" evidence="2">
    <location>
        <position position="68"/>
    </location>
</feature>
<keyword evidence="3" id="KW-1185">Reference proteome</keyword>
<evidence type="ECO:0000313" key="2">
    <source>
        <dbReference type="EMBL" id="TRZ17539.1"/>
    </source>
</evidence>
<dbReference type="Proteomes" id="UP000796761">
    <property type="component" value="Unassembled WGS sequence"/>
</dbReference>
<comment type="caution">
    <text evidence="2">The sequence shown here is derived from an EMBL/GenBank/DDBJ whole genome shotgun (WGS) entry which is preliminary data.</text>
</comment>
<organism evidence="2 3">
    <name type="scientific">Zosterops borbonicus</name>
    <dbReference type="NCBI Taxonomy" id="364589"/>
    <lineage>
        <taxon>Eukaryota</taxon>
        <taxon>Metazoa</taxon>
        <taxon>Chordata</taxon>
        <taxon>Craniata</taxon>
        <taxon>Vertebrata</taxon>
        <taxon>Euteleostomi</taxon>
        <taxon>Archelosauria</taxon>
        <taxon>Archosauria</taxon>
        <taxon>Dinosauria</taxon>
        <taxon>Saurischia</taxon>
        <taxon>Theropoda</taxon>
        <taxon>Coelurosauria</taxon>
        <taxon>Aves</taxon>
        <taxon>Neognathae</taxon>
        <taxon>Neoaves</taxon>
        <taxon>Telluraves</taxon>
        <taxon>Australaves</taxon>
        <taxon>Passeriformes</taxon>
        <taxon>Sylvioidea</taxon>
        <taxon>Zosteropidae</taxon>
        <taxon>Zosterops</taxon>
    </lineage>
</organism>
<protein>
    <submittedName>
        <fullName evidence="2">Uncharacterized protein</fullName>
    </submittedName>
</protein>
<name>A0A8K1LKP4_9PASS</name>
<feature type="region of interest" description="Disordered" evidence="1">
    <location>
        <begin position="1"/>
        <end position="20"/>
    </location>
</feature>